<evidence type="ECO:0000256" key="1">
    <source>
        <dbReference type="SAM" id="SignalP"/>
    </source>
</evidence>
<keyword evidence="3" id="KW-1185">Reference proteome</keyword>
<proteinExistence type="predicted"/>
<reference evidence="2" key="1">
    <citation type="submission" date="2023-06" db="EMBL/GenBank/DDBJ databases">
        <title>Genome-scale phylogeny and comparative genomics of the fungal order Sordariales.</title>
        <authorList>
            <consortium name="Lawrence Berkeley National Laboratory"/>
            <person name="Hensen N."/>
            <person name="Bonometti L."/>
            <person name="Westerberg I."/>
            <person name="Brannstrom I.O."/>
            <person name="Guillou S."/>
            <person name="Cros-Aarteil S."/>
            <person name="Calhoun S."/>
            <person name="Haridas S."/>
            <person name="Kuo A."/>
            <person name="Mondo S."/>
            <person name="Pangilinan J."/>
            <person name="Riley R."/>
            <person name="Labutti K."/>
            <person name="Andreopoulos B."/>
            <person name="Lipzen A."/>
            <person name="Chen C."/>
            <person name="Yanf M."/>
            <person name="Daum C."/>
            <person name="Ng V."/>
            <person name="Clum A."/>
            <person name="Steindorff A."/>
            <person name="Ohm R."/>
            <person name="Martin F."/>
            <person name="Silar P."/>
            <person name="Natvig D."/>
            <person name="Lalanne C."/>
            <person name="Gautier V."/>
            <person name="Ament-Velasquez S.L."/>
            <person name="Kruys A."/>
            <person name="Hutchinson M.I."/>
            <person name="Powell A.J."/>
            <person name="Barry K."/>
            <person name="Miller A.N."/>
            <person name="Grigoriev I.V."/>
            <person name="Debuchy R."/>
            <person name="Gladieux P."/>
            <person name="Thoren M.H."/>
            <person name="Johannesson H."/>
        </authorList>
    </citation>
    <scope>NUCLEOTIDE SEQUENCE</scope>
    <source>
        <strain evidence="2">CBS 606.72</strain>
    </source>
</reference>
<accession>A0AA39WSZ0</accession>
<name>A0AA39WSZ0_9PEZI</name>
<evidence type="ECO:0000313" key="3">
    <source>
        <dbReference type="Proteomes" id="UP001175000"/>
    </source>
</evidence>
<dbReference type="Proteomes" id="UP001175000">
    <property type="component" value="Unassembled WGS sequence"/>
</dbReference>
<feature type="chain" id="PRO_5041200472" evidence="1">
    <location>
        <begin position="20"/>
        <end position="219"/>
    </location>
</feature>
<gene>
    <name evidence="2" type="ORF">B0T14DRAFT_567726</name>
</gene>
<organism evidence="2 3">
    <name type="scientific">Immersiella caudata</name>
    <dbReference type="NCBI Taxonomy" id="314043"/>
    <lineage>
        <taxon>Eukaryota</taxon>
        <taxon>Fungi</taxon>
        <taxon>Dikarya</taxon>
        <taxon>Ascomycota</taxon>
        <taxon>Pezizomycotina</taxon>
        <taxon>Sordariomycetes</taxon>
        <taxon>Sordariomycetidae</taxon>
        <taxon>Sordariales</taxon>
        <taxon>Lasiosphaeriaceae</taxon>
        <taxon>Immersiella</taxon>
    </lineage>
</organism>
<comment type="caution">
    <text evidence="2">The sequence shown here is derived from an EMBL/GenBank/DDBJ whole genome shotgun (WGS) entry which is preliminary data.</text>
</comment>
<evidence type="ECO:0000313" key="2">
    <source>
        <dbReference type="EMBL" id="KAK0621011.1"/>
    </source>
</evidence>
<sequence length="219" mass="23548">MHFSSIIASLAAFLSVVNAGLLRARNLDKMMITALPQLMPTLVKRAAAVVSIVVPTGYKSSIFVWKHANKTTGVESLIESSFEVQAGTGLDFALVATDVSYVAGFTYPIVDAACPLNTFTGDGVCENPYRDNTTTSIARPWFSRCAGQAWTFPNDTAALSNGCLPDGQDWMRCLAESGSAIKGGKIGGPQVDWKRDEQVWAGTGEKWAHRLVLTPSTGW</sequence>
<dbReference type="EMBL" id="JAULSU010000004">
    <property type="protein sequence ID" value="KAK0621011.1"/>
    <property type="molecule type" value="Genomic_DNA"/>
</dbReference>
<feature type="signal peptide" evidence="1">
    <location>
        <begin position="1"/>
        <end position="19"/>
    </location>
</feature>
<protein>
    <submittedName>
        <fullName evidence="2">Uncharacterized protein</fullName>
    </submittedName>
</protein>
<dbReference type="AlphaFoldDB" id="A0AA39WSZ0"/>
<keyword evidence="1" id="KW-0732">Signal</keyword>